<proteinExistence type="predicted"/>
<sequence>LRTEGSLLKSLNMTFSRAIPLYEFGSSFRPLPLCSSNIPSGPAALLFFPFMISSEVAEVQFPSLHVYEGARSFLFYKEVHGGVVVSFASLRNNLRRTMASREVFPNCDIFHIHFSVTSTVRLARSPKESRALPNSSMMTSVTIVRVLSVQSVTLRGCSWGMDSCCPLPLGAKKTITSDYYPLRPISVTSSLLRCFSTFSRGCIGADDSSSLLIDIGTSFRSMDGWECSSSPVSCSLRNCRDRSGSPCHGVPSPHAFHRTVKPSGIHNVPIATVKYHSLQYPNLLAVMRPVKHSDSSPFLVKEKSRFPYN</sequence>
<feature type="non-terminal residue" evidence="1">
    <location>
        <position position="309"/>
    </location>
</feature>
<evidence type="ECO:0000313" key="2">
    <source>
        <dbReference type="Proteomes" id="UP001233999"/>
    </source>
</evidence>
<dbReference type="Proteomes" id="UP001233999">
    <property type="component" value="Unassembled WGS sequence"/>
</dbReference>
<dbReference type="EMBL" id="JASPKZ010007179">
    <property type="protein sequence ID" value="KAJ9586274.1"/>
    <property type="molecule type" value="Genomic_DNA"/>
</dbReference>
<dbReference type="AlphaFoldDB" id="A0AAD8EDW9"/>
<gene>
    <name evidence="1" type="ORF">L9F63_020082</name>
</gene>
<organism evidence="1 2">
    <name type="scientific">Diploptera punctata</name>
    <name type="common">Pacific beetle cockroach</name>
    <dbReference type="NCBI Taxonomy" id="6984"/>
    <lineage>
        <taxon>Eukaryota</taxon>
        <taxon>Metazoa</taxon>
        <taxon>Ecdysozoa</taxon>
        <taxon>Arthropoda</taxon>
        <taxon>Hexapoda</taxon>
        <taxon>Insecta</taxon>
        <taxon>Pterygota</taxon>
        <taxon>Neoptera</taxon>
        <taxon>Polyneoptera</taxon>
        <taxon>Dictyoptera</taxon>
        <taxon>Blattodea</taxon>
        <taxon>Blaberoidea</taxon>
        <taxon>Blaberidae</taxon>
        <taxon>Diplopterinae</taxon>
        <taxon>Diploptera</taxon>
    </lineage>
</organism>
<keyword evidence="2" id="KW-1185">Reference proteome</keyword>
<reference evidence="1" key="2">
    <citation type="submission" date="2023-05" db="EMBL/GenBank/DDBJ databases">
        <authorList>
            <person name="Fouks B."/>
        </authorList>
    </citation>
    <scope>NUCLEOTIDE SEQUENCE</scope>
    <source>
        <strain evidence="1">Stay&amp;Tobe</strain>
        <tissue evidence="1">Testes</tissue>
    </source>
</reference>
<evidence type="ECO:0000313" key="1">
    <source>
        <dbReference type="EMBL" id="KAJ9586274.1"/>
    </source>
</evidence>
<reference evidence="1" key="1">
    <citation type="journal article" date="2023" name="IScience">
        <title>Live-bearing cockroach genome reveals convergent evolutionary mechanisms linked to viviparity in insects and beyond.</title>
        <authorList>
            <person name="Fouks B."/>
            <person name="Harrison M.C."/>
            <person name="Mikhailova A.A."/>
            <person name="Marchal E."/>
            <person name="English S."/>
            <person name="Carruthers M."/>
            <person name="Jennings E.C."/>
            <person name="Chiamaka E.L."/>
            <person name="Frigard R.A."/>
            <person name="Pippel M."/>
            <person name="Attardo G.M."/>
            <person name="Benoit J.B."/>
            <person name="Bornberg-Bauer E."/>
            <person name="Tobe S.S."/>
        </authorList>
    </citation>
    <scope>NUCLEOTIDE SEQUENCE</scope>
    <source>
        <strain evidence="1">Stay&amp;Tobe</strain>
    </source>
</reference>
<feature type="non-terminal residue" evidence="1">
    <location>
        <position position="1"/>
    </location>
</feature>
<protein>
    <submittedName>
        <fullName evidence="1">Uncharacterized protein</fullName>
    </submittedName>
</protein>
<name>A0AAD8EDW9_DIPPU</name>
<accession>A0AAD8EDW9</accession>
<comment type="caution">
    <text evidence="1">The sequence shown here is derived from an EMBL/GenBank/DDBJ whole genome shotgun (WGS) entry which is preliminary data.</text>
</comment>